<dbReference type="EMBL" id="JAWRVI010000066">
    <property type="protein sequence ID" value="KAK4082062.1"/>
    <property type="molecule type" value="Genomic_DNA"/>
</dbReference>
<dbReference type="InterPro" id="IPR007219">
    <property type="entry name" value="XnlR_reg_dom"/>
</dbReference>
<evidence type="ECO:0000256" key="3">
    <source>
        <dbReference type="ARBA" id="ARBA00022989"/>
    </source>
</evidence>
<dbReference type="CDD" id="cd17316">
    <property type="entry name" value="MFS_SV2_like"/>
    <property type="match status" value="1"/>
</dbReference>
<dbReference type="Proteomes" id="UP001287286">
    <property type="component" value="Unassembled WGS sequence"/>
</dbReference>
<accession>A0ABR0BKP3</accession>
<reference evidence="9 10" key="1">
    <citation type="journal article" date="2024" name="Microbiol. Resour. Announc.">
        <title>Genome annotations for the ascomycete fungi Trichoderma harzianum, Trichoderma aggressivum, and Purpureocillium lilacinum.</title>
        <authorList>
            <person name="Beijen E.P.W."/>
            <person name="Ohm R.A."/>
        </authorList>
    </citation>
    <scope>NUCLEOTIDE SEQUENCE [LARGE SCALE GENOMIC DNA]</scope>
    <source>
        <strain evidence="9 10">CBS 150709</strain>
    </source>
</reference>
<comment type="caution">
    <text evidence="9">The sequence shown here is derived from an EMBL/GenBank/DDBJ whole genome shotgun (WGS) entry which is preliminary data.</text>
</comment>
<dbReference type="InterPro" id="IPR005828">
    <property type="entry name" value="MFS_sugar_transport-like"/>
</dbReference>
<feature type="transmembrane region" description="Helical" evidence="7">
    <location>
        <begin position="445"/>
        <end position="464"/>
    </location>
</feature>
<keyword evidence="10" id="KW-1185">Reference proteome</keyword>
<evidence type="ECO:0000259" key="8">
    <source>
        <dbReference type="PROSITE" id="PS50850"/>
    </source>
</evidence>
<feature type="transmembrane region" description="Helical" evidence="7">
    <location>
        <begin position="316"/>
        <end position="337"/>
    </location>
</feature>
<feature type="transmembrane region" description="Helical" evidence="7">
    <location>
        <begin position="49"/>
        <end position="69"/>
    </location>
</feature>
<feature type="transmembrane region" description="Helical" evidence="7">
    <location>
        <begin position="89"/>
        <end position="109"/>
    </location>
</feature>
<protein>
    <submittedName>
        <fullName evidence="9">Transcriptional regulator family: Fungal Specific TF</fullName>
    </submittedName>
</protein>
<dbReference type="PANTHER" id="PTHR23508:SF10">
    <property type="entry name" value="CARBOXYLIC ACID TRANSPORTER PROTEIN HOMOLOG"/>
    <property type="match status" value="1"/>
</dbReference>
<dbReference type="PROSITE" id="PS50850">
    <property type="entry name" value="MFS"/>
    <property type="match status" value="1"/>
</dbReference>
<comment type="subcellular location">
    <subcellularLocation>
        <location evidence="1">Membrane</location>
        <topology evidence="1">Multi-pass membrane protein</topology>
    </subcellularLocation>
</comment>
<feature type="transmembrane region" description="Helical" evidence="7">
    <location>
        <begin position="146"/>
        <end position="165"/>
    </location>
</feature>
<dbReference type="Gene3D" id="1.20.1250.20">
    <property type="entry name" value="MFS general substrate transporter like domains"/>
    <property type="match status" value="2"/>
</dbReference>
<feature type="transmembrane region" description="Helical" evidence="7">
    <location>
        <begin position="344"/>
        <end position="362"/>
    </location>
</feature>
<evidence type="ECO:0000256" key="1">
    <source>
        <dbReference type="ARBA" id="ARBA00004141"/>
    </source>
</evidence>
<proteinExistence type="predicted"/>
<feature type="transmembrane region" description="Helical" evidence="7">
    <location>
        <begin position="368"/>
        <end position="390"/>
    </location>
</feature>
<dbReference type="InterPro" id="IPR020846">
    <property type="entry name" value="MFS_dom"/>
</dbReference>
<feature type="transmembrane region" description="Helical" evidence="7">
    <location>
        <begin position="116"/>
        <end position="134"/>
    </location>
</feature>
<evidence type="ECO:0000256" key="6">
    <source>
        <dbReference type="SAM" id="MobiDB-lite"/>
    </source>
</evidence>
<feature type="transmembrane region" description="Helical" evidence="7">
    <location>
        <begin position="208"/>
        <end position="226"/>
    </location>
</feature>
<sequence>MKNHMAAGWFYSPEQIKQYLMSRVISLKPPKTALDNPVTVLRQVNRHQWLMFLCGFLCWVWDAVDFFTVSLSLTEIAKDFGVPNSDVSWGITVSLMLRSVGALTFGAFADQYGAKWPMIVAMLLFVVLELASGFCQTLPQFLAVRSLYGIAMGGMYGPAASTALADLPYDARGILSGIYQNGYSTGYLLAAVFYRALVPTTSHGWRSLFWFAAVPPLLLIVFRLAMPETNHFQAIKAEREARVNERQDGNELVPPTNKMSIVVFAKEAGKAVKDNWVLLIYMVVLMTGFNSCSHGSQDFFPTFLKNQVQLDATNVTVISIVGQLGSITGGTILGFVSTFSGRRLIMLIACVMGGALVPAYILPRSRSLVVSAFFEQVFVGGVWGPIPIYLMELSPVALRTTVIGLTYQLGNLASSASATIQAIIGEQFPLSPGPTGEKRFDYGKVIAIFMAAVWGYVFIFLLLGPEMSQEERDKEAEAVRSLERKRQERKINVRSEKQAVEEHTVDTIEEVVSRLLMPARELNLPRFPAPPRAATSSVSRLVAPQCTQPSRIPASVPDQGCQLASLQGSRVSNFGPLELSANRGSATPWQFLVDCLLANTGWRAKVTCVLLEGKRRGRKRRIGLTGPAIEKPASQLSSDTSSSLGCAQQATVDEPALNSDAAYSANVHGHSVAVQGSNPDQYVRNRSTPPSMLSRTLPSYISPIPRSWTADDIEYLSRKQVFCIPGLELRNALLRSFVEWVHPLCPVLDLGEFLATIAQPHGSDSAGTVSLLLLYSVFLAGATFVDECHLATAGYSTRLAARKDFFVRAKLLYSMGYENDRLCIVQSLLLLSYWQEIHDEPANHWYWAELGCTIARSIGLYQDPDSSNMSDRQKHLWKRVGWSCMLRDRVLNMGVRMPPKIKPSEFYLPLLNEDDFDIGIHPTPVTEMLSGCKLLQDLALQSRLARICIEKCKLCLLLGRVFESLYTDSSPKLGATREVTLILLPKAPDITPEKVQDIERELNTWQCDLAGDMQYQQLHEPLSGDSDKIALVHCSLVLMFHQAIMCTFYRPQLLAPAPSSFCSHEWTKQKSNYATLTIARRFEDLQTYGLLRFLPSSSVTFLLTAAVNHLVEYKTVKDEDCKSQQLRRFRDCLCYLKPLQGVHIYAKYAGIFLHSAGSQAGIDMWSESANRKSSSALNSAQISVDSDTLGPWAVAHTPDELLIRPQANIRSIRRRSATPSTAIGSTASRRPDASEMDTTSPLGSNSFTSPGQRNDIPMFQYVDADALLSSTIWEHGWLDEVVEKWPEYLADTQALGQW</sequence>
<dbReference type="InterPro" id="IPR036259">
    <property type="entry name" value="MFS_trans_sf"/>
</dbReference>
<feature type="compositionally biased region" description="Polar residues" evidence="6">
    <location>
        <begin position="1217"/>
        <end position="1228"/>
    </location>
</feature>
<dbReference type="PANTHER" id="PTHR23508">
    <property type="entry name" value="CARBOXYLIC ACID TRANSPORTER PROTEIN HOMOLOG"/>
    <property type="match status" value="1"/>
</dbReference>
<feature type="domain" description="Major facilitator superfamily (MFS) profile" evidence="8">
    <location>
        <begin position="51"/>
        <end position="467"/>
    </location>
</feature>
<evidence type="ECO:0000256" key="5">
    <source>
        <dbReference type="ARBA" id="ARBA00023242"/>
    </source>
</evidence>
<name>A0ABR0BKP3_PURLI</name>
<keyword evidence="4 7" id="KW-0472">Membrane</keyword>
<feature type="transmembrane region" description="Helical" evidence="7">
    <location>
        <begin position="177"/>
        <end position="196"/>
    </location>
</feature>
<dbReference type="CDD" id="cd12148">
    <property type="entry name" value="fungal_TF_MHR"/>
    <property type="match status" value="1"/>
</dbReference>
<feature type="region of interest" description="Disordered" evidence="6">
    <location>
        <begin position="622"/>
        <end position="645"/>
    </location>
</feature>
<dbReference type="Pfam" id="PF00083">
    <property type="entry name" value="Sugar_tr"/>
    <property type="match status" value="1"/>
</dbReference>
<feature type="compositionally biased region" description="Polar residues" evidence="6">
    <location>
        <begin position="1236"/>
        <end position="1252"/>
    </location>
</feature>
<keyword evidence="3 7" id="KW-1133">Transmembrane helix</keyword>
<evidence type="ECO:0000313" key="10">
    <source>
        <dbReference type="Proteomes" id="UP001287286"/>
    </source>
</evidence>
<dbReference type="SUPFAM" id="SSF103473">
    <property type="entry name" value="MFS general substrate transporter"/>
    <property type="match status" value="1"/>
</dbReference>
<evidence type="ECO:0000256" key="2">
    <source>
        <dbReference type="ARBA" id="ARBA00022692"/>
    </source>
</evidence>
<keyword evidence="5" id="KW-0539">Nucleus</keyword>
<evidence type="ECO:0000313" key="9">
    <source>
        <dbReference type="EMBL" id="KAK4082062.1"/>
    </source>
</evidence>
<feature type="compositionally biased region" description="Low complexity" evidence="6">
    <location>
        <begin position="634"/>
        <end position="643"/>
    </location>
</feature>
<feature type="transmembrane region" description="Helical" evidence="7">
    <location>
        <begin position="276"/>
        <end position="296"/>
    </location>
</feature>
<evidence type="ECO:0000256" key="4">
    <source>
        <dbReference type="ARBA" id="ARBA00023136"/>
    </source>
</evidence>
<feature type="region of interest" description="Disordered" evidence="6">
    <location>
        <begin position="1213"/>
        <end position="1253"/>
    </location>
</feature>
<keyword evidence="2 7" id="KW-0812">Transmembrane</keyword>
<evidence type="ECO:0000256" key="7">
    <source>
        <dbReference type="SAM" id="Phobius"/>
    </source>
</evidence>
<dbReference type="Pfam" id="PF04082">
    <property type="entry name" value="Fungal_trans"/>
    <property type="match status" value="1"/>
</dbReference>
<gene>
    <name evidence="9" type="ORF">Purlil1_11285</name>
</gene>
<organism evidence="9 10">
    <name type="scientific">Purpureocillium lilacinum</name>
    <name type="common">Paecilomyces lilacinus</name>
    <dbReference type="NCBI Taxonomy" id="33203"/>
    <lineage>
        <taxon>Eukaryota</taxon>
        <taxon>Fungi</taxon>
        <taxon>Dikarya</taxon>
        <taxon>Ascomycota</taxon>
        <taxon>Pezizomycotina</taxon>
        <taxon>Sordariomycetes</taxon>
        <taxon>Hypocreomycetidae</taxon>
        <taxon>Hypocreales</taxon>
        <taxon>Ophiocordycipitaceae</taxon>
        <taxon>Purpureocillium</taxon>
    </lineage>
</organism>